<evidence type="ECO:0000256" key="5">
    <source>
        <dbReference type="SAM" id="MobiDB-lite"/>
    </source>
</evidence>
<name>A0A1Y1XF94_9FUNG</name>
<comment type="similarity">
    <text evidence="2">Belongs to the RRP1 family.</text>
</comment>
<keyword evidence="4" id="KW-0539">Nucleus</keyword>
<evidence type="ECO:0000256" key="2">
    <source>
        <dbReference type="ARBA" id="ARBA00006374"/>
    </source>
</evidence>
<evidence type="ECO:0000256" key="3">
    <source>
        <dbReference type="ARBA" id="ARBA00022552"/>
    </source>
</evidence>
<comment type="subcellular location">
    <subcellularLocation>
        <location evidence="1">Nucleus</location>
    </subcellularLocation>
</comment>
<feature type="compositionally biased region" description="Basic residues" evidence="5">
    <location>
        <begin position="424"/>
        <end position="439"/>
    </location>
</feature>
<feature type="compositionally biased region" description="Basic residues" evidence="5">
    <location>
        <begin position="318"/>
        <end position="330"/>
    </location>
</feature>
<dbReference type="GO" id="GO:0030688">
    <property type="term" value="C:preribosome, small subunit precursor"/>
    <property type="evidence" value="ECO:0007669"/>
    <property type="project" value="InterPro"/>
</dbReference>
<proteinExistence type="inferred from homology"/>
<dbReference type="Proteomes" id="UP000193944">
    <property type="component" value="Unassembled WGS sequence"/>
</dbReference>
<feature type="compositionally biased region" description="Basic and acidic residues" evidence="5">
    <location>
        <begin position="338"/>
        <end position="356"/>
    </location>
</feature>
<dbReference type="GO" id="GO:0006364">
    <property type="term" value="P:rRNA processing"/>
    <property type="evidence" value="ECO:0007669"/>
    <property type="project" value="UniProtKB-KW"/>
</dbReference>
<dbReference type="InterPro" id="IPR010301">
    <property type="entry name" value="RRP1"/>
</dbReference>
<evidence type="ECO:0000313" key="7">
    <source>
        <dbReference type="Proteomes" id="UP000193944"/>
    </source>
</evidence>
<reference evidence="6 7" key="2">
    <citation type="submission" date="2016-08" db="EMBL/GenBank/DDBJ databases">
        <title>Pervasive Adenine N6-methylation of Active Genes in Fungi.</title>
        <authorList>
            <consortium name="DOE Joint Genome Institute"/>
            <person name="Mondo S.J."/>
            <person name="Dannebaum R.O."/>
            <person name="Kuo R.C."/>
            <person name="Labutti K."/>
            <person name="Haridas S."/>
            <person name="Kuo A."/>
            <person name="Salamov A."/>
            <person name="Ahrendt S.R."/>
            <person name="Lipzen A."/>
            <person name="Sullivan W."/>
            <person name="Andreopoulos W.B."/>
            <person name="Clum A."/>
            <person name="Lindquist E."/>
            <person name="Daum C."/>
            <person name="Ramamoorthy G.K."/>
            <person name="Gryganskyi A."/>
            <person name="Culley D."/>
            <person name="Magnuson J.K."/>
            <person name="James T.Y."/>
            <person name="O'Malley M.A."/>
            <person name="Stajich J.E."/>
            <person name="Spatafora J.W."/>
            <person name="Visel A."/>
            <person name="Grigoriev I.V."/>
        </authorList>
    </citation>
    <scope>NUCLEOTIDE SEQUENCE [LARGE SCALE GENOMIC DNA]</scope>
    <source>
        <strain evidence="6 7">S4</strain>
    </source>
</reference>
<dbReference type="GO" id="GO:0005634">
    <property type="term" value="C:nucleus"/>
    <property type="evidence" value="ECO:0007669"/>
    <property type="project" value="UniProtKB-SubCell"/>
</dbReference>
<dbReference type="OrthoDB" id="2019504at2759"/>
<dbReference type="EMBL" id="MCFG01000052">
    <property type="protein sequence ID" value="ORX84418.1"/>
    <property type="molecule type" value="Genomic_DNA"/>
</dbReference>
<feature type="compositionally biased region" description="Basic residues" evidence="5">
    <location>
        <begin position="386"/>
        <end position="404"/>
    </location>
</feature>
<feature type="compositionally biased region" description="Basic residues" evidence="5">
    <location>
        <begin position="357"/>
        <end position="366"/>
    </location>
</feature>
<feature type="region of interest" description="Disordered" evidence="5">
    <location>
        <begin position="274"/>
        <end position="439"/>
    </location>
</feature>
<keyword evidence="3" id="KW-0698">rRNA processing</keyword>
<feature type="compositionally biased region" description="Acidic residues" evidence="5">
    <location>
        <begin position="277"/>
        <end position="296"/>
    </location>
</feature>
<organism evidence="6 7">
    <name type="scientific">Anaeromyces robustus</name>
    <dbReference type="NCBI Taxonomy" id="1754192"/>
    <lineage>
        <taxon>Eukaryota</taxon>
        <taxon>Fungi</taxon>
        <taxon>Fungi incertae sedis</taxon>
        <taxon>Chytridiomycota</taxon>
        <taxon>Chytridiomycota incertae sedis</taxon>
        <taxon>Neocallimastigomycetes</taxon>
        <taxon>Neocallimastigales</taxon>
        <taxon>Neocallimastigaceae</taxon>
        <taxon>Anaeromyces</taxon>
    </lineage>
</organism>
<dbReference type="PANTHER" id="PTHR13026:SF0">
    <property type="entry name" value="RIBOSOMAL RNA PROCESSING 1B"/>
    <property type="match status" value="1"/>
</dbReference>
<keyword evidence="7" id="KW-1185">Reference proteome</keyword>
<dbReference type="PANTHER" id="PTHR13026">
    <property type="entry name" value="NNP-1 PROTEIN NOVEL NUCLEAR PROTEIN 1 NOP52"/>
    <property type="match status" value="1"/>
</dbReference>
<protein>
    <submittedName>
        <fullName evidence="6">Nop52-domain-containing protein</fullName>
    </submittedName>
</protein>
<reference evidence="6 7" key="1">
    <citation type="submission" date="2016-08" db="EMBL/GenBank/DDBJ databases">
        <title>A Parts List for Fungal Cellulosomes Revealed by Comparative Genomics.</title>
        <authorList>
            <consortium name="DOE Joint Genome Institute"/>
            <person name="Haitjema C.H."/>
            <person name="Gilmore S.P."/>
            <person name="Henske J.K."/>
            <person name="Solomon K.V."/>
            <person name="De Groot R."/>
            <person name="Kuo A."/>
            <person name="Mondo S.J."/>
            <person name="Salamov A.A."/>
            <person name="Labutti K."/>
            <person name="Zhao Z."/>
            <person name="Chiniquy J."/>
            <person name="Barry K."/>
            <person name="Brewer H.M."/>
            <person name="Purvine S.O."/>
            <person name="Wright A.T."/>
            <person name="Boxma B."/>
            <person name="Van Alen T."/>
            <person name="Hackstein J.H."/>
            <person name="Baker S.E."/>
            <person name="Grigoriev I.V."/>
            <person name="O'Malley M.A."/>
        </authorList>
    </citation>
    <scope>NUCLEOTIDE SEQUENCE [LARGE SCALE GENOMIC DNA]</scope>
    <source>
        <strain evidence="6 7">S4</strain>
    </source>
</reference>
<feature type="compositionally biased region" description="Acidic residues" evidence="5">
    <location>
        <begin position="370"/>
        <end position="379"/>
    </location>
</feature>
<evidence type="ECO:0000256" key="1">
    <source>
        <dbReference type="ARBA" id="ARBA00004123"/>
    </source>
</evidence>
<comment type="caution">
    <text evidence="6">The sequence shown here is derived from an EMBL/GenBank/DDBJ whole genome shotgun (WGS) entry which is preliminary data.</text>
</comment>
<evidence type="ECO:0000256" key="4">
    <source>
        <dbReference type="ARBA" id="ARBA00023242"/>
    </source>
</evidence>
<accession>A0A1Y1XF94</accession>
<sequence length="439" mass="50857">MASQNSFGKALASADKSVRDKAVKKLSKYLSNKKDLSDLDLLKLWKGLFYCFWMSDKPLVQQQLSEKLASLILKIPDEIALKFVEAFWKEIRLEWNGIDRLRLDKFYYLFRQMHLNSFKYLEKVNWDTTHVIKYMDIYTDGPLRLLDQTAPPSLLYHACEVFIPELNKAITKPIPTSVFIEILEPFFDVVGFCSNDILVERVIEELFLNIVNIYENEDANEEEESNIIKSCNFKLIYKRLEKLSEEALVLKKNLEHIDDLIVIFKGLSETQEVLQDSIEEENEEEEEEEENEESENENNTFDIINDDSEEVKMESVKSKSKTKGKGKGKGKSNTSNKGKKDVKKEEESIEIKETSKKVKNTNKKRKAEVEPIEIEEEEAVIIVSPKQKKNNSAKKSPTKKAKKTKKEESPIVISESDEEVKSPPKIRKSKRLNQKKTAK</sequence>
<gene>
    <name evidence="6" type="ORF">BCR32DRAFT_325916</name>
</gene>
<dbReference type="AlphaFoldDB" id="A0A1Y1XF94"/>
<dbReference type="STRING" id="1754192.A0A1Y1XF94"/>
<evidence type="ECO:0000313" key="6">
    <source>
        <dbReference type="EMBL" id="ORX84418.1"/>
    </source>
</evidence>
<dbReference type="Pfam" id="PF05997">
    <property type="entry name" value="Nop52"/>
    <property type="match status" value="1"/>
</dbReference>